<name>A0ABS3SX26_9FLAO</name>
<dbReference type="RefSeq" id="WP_208235382.1">
    <property type="nucleotide sequence ID" value="NZ_JAGEVG010000040.1"/>
</dbReference>
<evidence type="ECO:0000313" key="3">
    <source>
        <dbReference type="Proteomes" id="UP000681315"/>
    </source>
</evidence>
<keyword evidence="3" id="KW-1185">Reference proteome</keyword>
<evidence type="ECO:0000313" key="2">
    <source>
        <dbReference type="EMBL" id="MBO3100277.1"/>
    </source>
</evidence>
<comment type="caution">
    <text evidence="2">The sequence shown here is derived from an EMBL/GenBank/DDBJ whole genome shotgun (WGS) entry which is preliminary data.</text>
</comment>
<keyword evidence="1" id="KW-0732">Signal</keyword>
<feature type="chain" id="PRO_5047172290" description="GLPGLI family protein" evidence="1">
    <location>
        <begin position="22"/>
        <end position="297"/>
    </location>
</feature>
<sequence>MKKISAFLITILLFGFQKTSAQNYLNYYETINKAEIANLDKEFKKSDSIYQVAFTLVEKPFKEDFLLASINSEKLKDNQKTFDYLKKGINNGLTLKQIKKQLQEFKKSRKWKELKKEYNSIRKNHLSTLNLPLREEISEMIRKDQKARAPIFGGWKQMKKIDTYNYNRLIDIIKKNNNKWPGFSTIGEITPKGKYDVTKNITLMPLHFKEEWVEKLKPYMYEAVLNGEIYPYQFARIIDYKNLKCQIYGTYAYSEKYEVGEICDCEKANQERKKIGFETIKDFYRKIESEYKCRIKK</sequence>
<dbReference type="Proteomes" id="UP000681315">
    <property type="component" value="Unassembled WGS sequence"/>
</dbReference>
<evidence type="ECO:0000256" key="1">
    <source>
        <dbReference type="SAM" id="SignalP"/>
    </source>
</evidence>
<protein>
    <recommendedName>
        <fullName evidence="4">GLPGLI family protein</fullName>
    </recommendedName>
</protein>
<dbReference type="EMBL" id="JAGEVG010000040">
    <property type="protein sequence ID" value="MBO3100277.1"/>
    <property type="molecule type" value="Genomic_DNA"/>
</dbReference>
<gene>
    <name evidence="2" type="ORF">J4051_18550</name>
</gene>
<proteinExistence type="predicted"/>
<feature type="signal peptide" evidence="1">
    <location>
        <begin position="1"/>
        <end position="21"/>
    </location>
</feature>
<reference evidence="2 3" key="1">
    <citation type="submission" date="2021-03" db="EMBL/GenBank/DDBJ databases">
        <title>Gelidibacter sp. nov., isolated from costal sediment.</title>
        <authorList>
            <person name="Lun K.-Y."/>
        </authorList>
    </citation>
    <scope>NUCLEOTIDE SEQUENCE [LARGE SCALE GENOMIC DNA]</scope>
    <source>
        <strain evidence="2 3">DF109</strain>
    </source>
</reference>
<organism evidence="2 3">
    <name type="scientific">Gelidibacter pelagius</name>
    <dbReference type="NCBI Taxonomy" id="2819985"/>
    <lineage>
        <taxon>Bacteria</taxon>
        <taxon>Pseudomonadati</taxon>
        <taxon>Bacteroidota</taxon>
        <taxon>Flavobacteriia</taxon>
        <taxon>Flavobacteriales</taxon>
        <taxon>Flavobacteriaceae</taxon>
        <taxon>Gelidibacter</taxon>
    </lineage>
</organism>
<accession>A0ABS3SX26</accession>
<evidence type="ECO:0008006" key="4">
    <source>
        <dbReference type="Google" id="ProtNLM"/>
    </source>
</evidence>